<dbReference type="InterPro" id="IPR025948">
    <property type="entry name" value="HTH-like_dom"/>
</dbReference>
<evidence type="ECO:0000313" key="4">
    <source>
        <dbReference type="Proteomes" id="UP000092573"/>
    </source>
</evidence>
<dbReference type="Pfam" id="PF13276">
    <property type="entry name" value="HTH_21"/>
    <property type="match status" value="1"/>
</dbReference>
<dbReference type="EMBL" id="CP014167">
    <property type="protein sequence ID" value="ANS74542.1"/>
    <property type="molecule type" value="Genomic_DNA"/>
</dbReference>
<dbReference type="Pfam" id="PF00665">
    <property type="entry name" value="rve"/>
    <property type="match status" value="1"/>
</dbReference>
<dbReference type="InterPro" id="IPR050900">
    <property type="entry name" value="Transposase_IS3/IS150/IS904"/>
</dbReference>
<feature type="domain" description="Integrase catalytic" evidence="2">
    <location>
        <begin position="111"/>
        <end position="272"/>
    </location>
</feature>
<comment type="function">
    <text evidence="1">Involved in the transposition of the insertion sequence.</text>
</comment>
<dbReference type="Pfam" id="PF13333">
    <property type="entry name" value="rve_2"/>
    <property type="match status" value="1"/>
</dbReference>
<dbReference type="KEGG" id="pyg:AWM70_08055"/>
<keyword evidence="4" id="KW-1185">Reference proteome</keyword>
<dbReference type="InterPro" id="IPR001584">
    <property type="entry name" value="Integrase_cat-core"/>
</dbReference>
<dbReference type="GO" id="GO:0015074">
    <property type="term" value="P:DNA integration"/>
    <property type="evidence" value="ECO:0007669"/>
    <property type="project" value="InterPro"/>
</dbReference>
<dbReference type="PANTHER" id="PTHR46889:SF4">
    <property type="entry name" value="TRANSPOSASE INSO FOR INSERTION SEQUENCE ELEMENT IS911B-RELATED"/>
    <property type="match status" value="1"/>
</dbReference>
<dbReference type="GO" id="GO:0003676">
    <property type="term" value="F:nucleic acid binding"/>
    <property type="evidence" value="ECO:0007669"/>
    <property type="project" value="InterPro"/>
</dbReference>
<dbReference type="STRING" id="1462996.AWM70_08055"/>
<dbReference type="Proteomes" id="UP000092573">
    <property type="component" value="Chromosome"/>
</dbReference>
<dbReference type="PANTHER" id="PTHR46889">
    <property type="entry name" value="TRANSPOSASE INSF FOR INSERTION SEQUENCE IS3B-RELATED"/>
    <property type="match status" value="1"/>
</dbReference>
<reference evidence="3 4" key="1">
    <citation type="submission" date="2016-01" db="EMBL/GenBank/DDBJ databases">
        <title>Complete Genome Sequence of Paenibacillus yonginensis DCY84, a novel Plant Growth-Promoting Bacteria with Elicitation of Induced Systemic Resistance.</title>
        <authorList>
            <person name="Kim Y.J."/>
            <person name="Yang D.C."/>
            <person name="Sukweenadhi J."/>
        </authorList>
    </citation>
    <scope>NUCLEOTIDE SEQUENCE [LARGE SCALE GENOMIC DNA]</scope>
    <source>
        <strain evidence="3 4">DCY84</strain>
    </source>
</reference>
<accession>A0A1B1MZD8</accession>
<organism evidence="3 4">
    <name type="scientific">Paenibacillus yonginensis</name>
    <dbReference type="NCBI Taxonomy" id="1462996"/>
    <lineage>
        <taxon>Bacteria</taxon>
        <taxon>Bacillati</taxon>
        <taxon>Bacillota</taxon>
        <taxon>Bacilli</taxon>
        <taxon>Bacillales</taxon>
        <taxon>Paenibacillaceae</taxon>
        <taxon>Paenibacillus</taxon>
    </lineage>
</organism>
<sequence>MRNNLDKYSVSALCNVLQIARSTYYYEAKERPNEDGLSKAIVEIFYKNRKAYGTRKIKTKLQKQGLIVSRRRIGRIMREQGLVSTYTIAQFKPHKTACNEAATTNVLAREFDQAEIKRFVVSDLTYVKVGHRWHYICVLIDLFNREIIGHSAGPHKDAALVSRAFATVEGDLSQIQWFHTDRGSEFKNQKMDELLETFEISRSLSAKGCPYDNAVAEATYKVMKTEFIHQMEFQSLDHLQLELYDYVNWFNKHRIHGSLGYMTPVQYRQVALKKAV</sequence>
<dbReference type="SUPFAM" id="SSF53098">
    <property type="entry name" value="Ribonuclease H-like"/>
    <property type="match status" value="1"/>
</dbReference>
<dbReference type="NCBIfam" id="NF033516">
    <property type="entry name" value="transpos_IS3"/>
    <property type="match status" value="1"/>
</dbReference>
<protein>
    <submittedName>
        <fullName evidence="3">Transposase</fullName>
    </submittedName>
</protein>
<gene>
    <name evidence="3" type="ORF">AWM70_08055</name>
</gene>
<evidence type="ECO:0000256" key="1">
    <source>
        <dbReference type="ARBA" id="ARBA00002286"/>
    </source>
</evidence>
<dbReference type="InterPro" id="IPR048020">
    <property type="entry name" value="Transpos_IS3"/>
</dbReference>
<name>A0A1B1MZD8_9BACL</name>
<evidence type="ECO:0000313" key="3">
    <source>
        <dbReference type="EMBL" id="ANS74542.1"/>
    </source>
</evidence>
<dbReference type="Gene3D" id="3.30.420.10">
    <property type="entry name" value="Ribonuclease H-like superfamily/Ribonuclease H"/>
    <property type="match status" value="1"/>
</dbReference>
<proteinExistence type="predicted"/>
<dbReference type="InterPro" id="IPR012337">
    <property type="entry name" value="RNaseH-like_sf"/>
</dbReference>
<evidence type="ECO:0000259" key="2">
    <source>
        <dbReference type="PROSITE" id="PS50994"/>
    </source>
</evidence>
<dbReference type="InterPro" id="IPR036397">
    <property type="entry name" value="RNaseH_sf"/>
</dbReference>
<dbReference type="AlphaFoldDB" id="A0A1B1MZD8"/>
<dbReference type="PROSITE" id="PS50994">
    <property type="entry name" value="INTEGRASE"/>
    <property type="match status" value="1"/>
</dbReference>